<evidence type="ECO:0000259" key="7">
    <source>
        <dbReference type="PROSITE" id="PS00623"/>
    </source>
</evidence>
<dbReference type="InterPro" id="IPR007867">
    <property type="entry name" value="GMC_OxRtase_C"/>
</dbReference>
<dbReference type="GO" id="GO:0016614">
    <property type="term" value="F:oxidoreductase activity, acting on CH-OH group of donors"/>
    <property type="evidence" value="ECO:0007669"/>
    <property type="project" value="InterPro"/>
</dbReference>
<dbReference type="SUPFAM" id="SSF51905">
    <property type="entry name" value="FAD/NAD(P)-binding domain"/>
    <property type="match status" value="1"/>
</dbReference>
<dbReference type="InterPro" id="IPR036188">
    <property type="entry name" value="FAD/NAD-bd_sf"/>
</dbReference>
<feature type="binding site" evidence="5">
    <location>
        <begin position="148"/>
        <end position="151"/>
    </location>
    <ligand>
        <name>FAD</name>
        <dbReference type="ChEBI" id="CHEBI:57692"/>
    </ligand>
</feature>
<dbReference type="Gene3D" id="3.30.560.10">
    <property type="entry name" value="Glucose Oxidase, domain 3"/>
    <property type="match status" value="1"/>
</dbReference>
<dbReference type="Proteomes" id="UP000887540">
    <property type="component" value="Unplaced"/>
</dbReference>
<keyword evidence="9" id="KW-1185">Reference proteome</keyword>
<evidence type="ECO:0000313" key="10">
    <source>
        <dbReference type="WBParaSite" id="ACRNAN_scaffold2048.g23470.t1"/>
    </source>
</evidence>
<evidence type="ECO:0000256" key="3">
    <source>
        <dbReference type="ARBA" id="ARBA00022630"/>
    </source>
</evidence>
<dbReference type="GO" id="GO:0050660">
    <property type="term" value="F:flavin adenine dinucleotide binding"/>
    <property type="evidence" value="ECO:0007669"/>
    <property type="project" value="InterPro"/>
</dbReference>
<dbReference type="WBParaSite" id="ACRNAN_scaffold2048.g23470.t1">
    <property type="protein sequence ID" value="ACRNAN_scaffold2048.g23470.t1"/>
    <property type="gene ID" value="ACRNAN_scaffold2048.g23470"/>
</dbReference>
<dbReference type="AlphaFoldDB" id="A0A914D7A1"/>
<evidence type="ECO:0000256" key="6">
    <source>
        <dbReference type="RuleBase" id="RU003968"/>
    </source>
</evidence>
<dbReference type="PROSITE" id="PS00624">
    <property type="entry name" value="GMC_OXRED_2"/>
    <property type="match status" value="1"/>
</dbReference>
<feature type="binding site" evidence="5">
    <location>
        <position position="140"/>
    </location>
    <ligand>
        <name>FAD</name>
        <dbReference type="ChEBI" id="CHEBI:57692"/>
    </ligand>
</feature>
<reference evidence="10" key="1">
    <citation type="submission" date="2022-11" db="UniProtKB">
        <authorList>
            <consortium name="WormBaseParasite"/>
        </authorList>
    </citation>
    <scope>IDENTIFICATION</scope>
</reference>
<dbReference type="Gene3D" id="3.50.50.60">
    <property type="entry name" value="FAD/NAD(P)-binding domain"/>
    <property type="match status" value="1"/>
</dbReference>
<dbReference type="PANTHER" id="PTHR11552:SF147">
    <property type="entry name" value="CHOLINE DEHYDROGENASE, MITOCHONDRIAL"/>
    <property type="match status" value="1"/>
</dbReference>
<proteinExistence type="inferred from homology"/>
<feature type="domain" description="Glucose-methanol-choline oxidoreductase N-terminal" evidence="8">
    <location>
        <begin position="324"/>
        <end position="338"/>
    </location>
</feature>
<evidence type="ECO:0000256" key="1">
    <source>
        <dbReference type="ARBA" id="ARBA00001974"/>
    </source>
</evidence>
<comment type="cofactor">
    <cofactor evidence="1 5">
        <name>FAD</name>
        <dbReference type="ChEBI" id="CHEBI:57692"/>
    </cofactor>
</comment>
<keyword evidence="4 5" id="KW-0274">FAD</keyword>
<dbReference type="SUPFAM" id="SSF54373">
    <property type="entry name" value="FAD-linked reductases, C-terminal domain"/>
    <property type="match status" value="1"/>
</dbReference>
<keyword evidence="3 6" id="KW-0285">Flavoprotein</keyword>
<name>A0A914D7A1_9BILA</name>
<dbReference type="Pfam" id="PF00732">
    <property type="entry name" value="GMC_oxred_N"/>
    <property type="match status" value="1"/>
</dbReference>
<evidence type="ECO:0000313" key="9">
    <source>
        <dbReference type="Proteomes" id="UP000887540"/>
    </source>
</evidence>
<evidence type="ECO:0000259" key="8">
    <source>
        <dbReference type="PROSITE" id="PS00624"/>
    </source>
</evidence>
<dbReference type="InterPro" id="IPR012132">
    <property type="entry name" value="GMC_OxRdtase"/>
</dbReference>
<dbReference type="PANTHER" id="PTHR11552">
    <property type="entry name" value="GLUCOSE-METHANOL-CHOLINE GMC OXIDOREDUCTASE"/>
    <property type="match status" value="1"/>
</dbReference>
<feature type="domain" description="Glucose-methanol-choline oxidoreductase N-terminal" evidence="7">
    <location>
        <begin position="138"/>
        <end position="161"/>
    </location>
</feature>
<protein>
    <submittedName>
        <fullName evidence="10">Glucose-methanol-choline oxidoreductase N-terminal domain-containing protein</fullName>
    </submittedName>
</protein>
<dbReference type="PIRSF" id="PIRSF000137">
    <property type="entry name" value="Alcohol_oxidase"/>
    <property type="match status" value="1"/>
</dbReference>
<evidence type="ECO:0000256" key="4">
    <source>
        <dbReference type="ARBA" id="ARBA00022827"/>
    </source>
</evidence>
<organism evidence="9 10">
    <name type="scientific">Acrobeloides nanus</name>
    <dbReference type="NCBI Taxonomy" id="290746"/>
    <lineage>
        <taxon>Eukaryota</taxon>
        <taxon>Metazoa</taxon>
        <taxon>Ecdysozoa</taxon>
        <taxon>Nematoda</taxon>
        <taxon>Chromadorea</taxon>
        <taxon>Rhabditida</taxon>
        <taxon>Tylenchina</taxon>
        <taxon>Cephalobomorpha</taxon>
        <taxon>Cephaloboidea</taxon>
        <taxon>Cephalobidae</taxon>
        <taxon>Acrobeloides</taxon>
    </lineage>
</organism>
<dbReference type="Pfam" id="PF05199">
    <property type="entry name" value="GMC_oxred_C"/>
    <property type="match status" value="1"/>
</dbReference>
<dbReference type="NCBIfam" id="NF002550">
    <property type="entry name" value="PRK02106.1"/>
    <property type="match status" value="1"/>
</dbReference>
<evidence type="ECO:0000256" key="5">
    <source>
        <dbReference type="PIRSR" id="PIRSR000137-2"/>
    </source>
</evidence>
<sequence length="622" mass="69385">MLVPRLVIGLIRRSLHTTNVKNVGVFGEREGGEHALTSGELGDFKPGAFYPELPKDRKPTYIIVGAGSAGCVLANRLSADPNNLVVLIETGPKDHWWDWRIHMPGALMYNLCHDKYNWFYMTQAQKHMKDRVIYWPRGRVWGGSSALNAMVYVRGHPFDYDRWEKEGATNWSYKHCLPYFKKAETYELSTGPSDPYRGHDGPLYVTQGKCKNPLHQAFIKAGEQHGIGITENMNGYRQEGLGPMDMNIKNGVRWSTSAAYLKPVLDRPNLITSYGILCTGLLFHKNQAIGIEFIRQKQTYMSSKLEPASREKIYCEGAVILAGGAINTPQLLMVSGVGPGKHIKAHGIPLVQDMPGVGSNLQDHLEIYVQQKCTQPITLYDQSSWRFPHNMIKHGLEWFLQGTGLASSSHLESGGFARSRDDIPHPDIQFHFLPSTVHDDGRVAANCHAYQVHVGPMRSKSVGQVRLQHHDPRRHPVLEANYLSHPDDLVEFRRCIEISREIFAQRAFDEFRGEELAPGDDITTDSGIDDFVRTKAASAYHPSCSCKMGPSSDNNAVVDPLTMGVHGFENLKIVDASVMPSIVSGNLNAPTIMIAEKAADIILGKTPLPPQEVPIWTPPKKE</sequence>
<dbReference type="InterPro" id="IPR000172">
    <property type="entry name" value="GMC_OxRdtase_N"/>
</dbReference>
<accession>A0A914D7A1</accession>
<comment type="similarity">
    <text evidence="2 6">Belongs to the GMC oxidoreductase family.</text>
</comment>
<evidence type="ECO:0000256" key="2">
    <source>
        <dbReference type="ARBA" id="ARBA00010790"/>
    </source>
</evidence>
<dbReference type="PROSITE" id="PS00623">
    <property type="entry name" value="GMC_OXRED_1"/>
    <property type="match status" value="1"/>
</dbReference>